<dbReference type="InterPro" id="IPR054208">
    <property type="entry name" value="DUF6914"/>
</dbReference>
<sequence>MSAKLEWKVPKAFEPVRLAFGEQLDLYLVLYPLFDGQDPPKDGFHHWQFLISHKDEKLHVTAGGYDLVKKTSERPDGQAARALATVRVRNVCLRERNESRARIRLASILDPQRVHLAMLTTQPLDAPTTYTPEEWAKAAYFNLNLNPRWFGESLPEWDVIKAKLMAYAEEKRATGRLMSAEKYYAAQNPGTDASLVQEMCTWCAIENRELHA</sequence>
<dbReference type="OrthoDB" id="10292861at2759"/>
<evidence type="ECO:0000313" key="2">
    <source>
        <dbReference type="Proteomes" id="UP000028045"/>
    </source>
</evidence>
<gene>
    <name evidence="1" type="ORF">S7711_10514</name>
</gene>
<dbReference type="Proteomes" id="UP000028045">
    <property type="component" value="Unassembled WGS sequence"/>
</dbReference>
<keyword evidence="2" id="KW-1185">Reference proteome</keyword>
<dbReference type="HOGENOM" id="CLU_1300407_0_0_1"/>
<accession>A0A084AJ34</accession>
<reference evidence="1 2" key="1">
    <citation type="journal article" date="2014" name="BMC Genomics">
        <title>Comparative genome sequencing reveals chemotype-specific gene clusters in the toxigenic black mold Stachybotrys.</title>
        <authorList>
            <person name="Semeiks J."/>
            <person name="Borek D."/>
            <person name="Otwinowski Z."/>
            <person name="Grishin N.V."/>
        </authorList>
    </citation>
    <scope>NUCLEOTIDE SEQUENCE [LARGE SCALE GENOMIC DNA]</scope>
    <source>
        <strain evidence="2">CBS 109288 / IBT 7711</strain>
    </source>
</reference>
<name>A0A084AJ34_STACB</name>
<evidence type="ECO:0000313" key="1">
    <source>
        <dbReference type="EMBL" id="KEY65313.1"/>
    </source>
</evidence>
<proteinExistence type="predicted"/>
<dbReference type="Pfam" id="PF21858">
    <property type="entry name" value="DUF6914"/>
    <property type="match status" value="1"/>
</dbReference>
<organism evidence="1 2">
    <name type="scientific">Stachybotrys chartarum (strain CBS 109288 / IBT 7711)</name>
    <name type="common">Toxic black mold</name>
    <name type="synonym">Stilbospora chartarum</name>
    <dbReference type="NCBI Taxonomy" id="1280523"/>
    <lineage>
        <taxon>Eukaryota</taxon>
        <taxon>Fungi</taxon>
        <taxon>Dikarya</taxon>
        <taxon>Ascomycota</taxon>
        <taxon>Pezizomycotina</taxon>
        <taxon>Sordariomycetes</taxon>
        <taxon>Hypocreomycetidae</taxon>
        <taxon>Hypocreales</taxon>
        <taxon>Stachybotryaceae</taxon>
        <taxon>Stachybotrys</taxon>
    </lineage>
</organism>
<dbReference type="EMBL" id="KL648706">
    <property type="protein sequence ID" value="KEY65313.1"/>
    <property type="molecule type" value="Genomic_DNA"/>
</dbReference>
<dbReference type="AlphaFoldDB" id="A0A084AJ34"/>
<protein>
    <submittedName>
        <fullName evidence="1">Uncharacterized protein</fullName>
    </submittedName>
</protein>